<name>A0A1M3SZY8_ASPLC</name>
<sequence>MDELFLVKWLSVTQLSTPQGQYAFLQCLDNCRPDAVLPSAPYLETALPHLDPKTQSLTADDKIPTCRFCGGTMSTRVRAGDWINERPFSSGRRGGISSSRPFSRTRDGA</sequence>
<feature type="region of interest" description="Disordered" evidence="1">
    <location>
        <begin position="84"/>
        <end position="109"/>
    </location>
</feature>
<dbReference type="EMBL" id="KV878262">
    <property type="protein sequence ID" value="OJZ80070.1"/>
    <property type="molecule type" value="Genomic_DNA"/>
</dbReference>
<evidence type="ECO:0000256" key="1">
    <source>
        <dbReference type="SAM" id="MobiDB-lite"/>
    </source>
</evidence>
<reference evidence="3" key="1">
    <citation type="journal article" date="2017" name="Genome Biol.">
        <title>Comparative genomics reveals high biological diversity and specific adaptations in the industrially and medically important fungal genus Aspergillus.</title>
        <authorList>
            <person name="de Vries R.P."/>
            <person name="Riley R."/>
            <person name="Wiebenga A."/>
            <person name="Aguilar-Osorio G."/>
            <person name="Amillis S."/>
            <person name="Uchima C.A."/>
            <person name="Anderluh G."/>
            <person name="Asadollahi M."/>
            <person name="Askin M."/>
            <person name="Barry K."/>
            <person name="Battaglia E."/>
            <person name="Bayram O."/>
            <person name="Benocci T."/>
            <person name="Braus-Stromeyer S.A."/>
            <person name="Caldana C."/>
            <person name="Canovas D."/>
            <person name="Cerqueira G.C."/>
            <person name="Chen F."/>
            <person name="Chen W."/>
            <person name="Choi C."/>
            <person name="Clum A."/>
            <person name="Dos Santos R.A."/>
            <person name="Damasio A.R."/>
            <person name="Diallinas G."/>
            <person name="Emri T."/>
            <person name="Fekete E."/>
            <person name="Flipphi M."/>
            <person name="Freyberg S."/>
            <person name="Gallo A."/>
            <person name="Gournas C."/>
            <person name="Habgood R."/>
            <person name="Hainaut M."/>
            <person name="Harispe M.L."/>
            <person name="Henrissat B."/>
            <person name="Hilden K.S."/>
            <person name="Hope R."/>
            <person name="Hossain A."/>
            <person name="Karabika E."/>
            <person name="Karaffa L."/>
            <person name="Karanyi Z."/>
            <person name="Krasevec N."/>
            <person name="Kuo A."/>
            <person name="Kusch H."/>
            <person name="LaButti K."/>
            <person name="Lagendijk E.L."/>
            <person name="Lapidus A."/>
            <person name="Levasseur A."/>
            <person name="Lindquist E."/>
            <person name="Lipzen A."/>
            <person name="Logrieco A.F."/>
            <person name="MacCabe A."/>
            <person name="Maekelae M.R."/>
            <person name="Malavazi I."/>
            <person name="Melin P."/>
            <person name="Meyer V."/>
            <person name="Mielnichuk N."/>
            <person name="Miskei M."/>
            <person name="Molnar A.P."/>
            <person name="Mule G."/>
            <person name="Ngan C.Y."/>
            <person name="Orejas M."/>
            <person name="Orosz E."/>
            <person name="Ouedraogo J.P."/>
            <person name="Overkamp K.M."/>
            <person name="Park H.-S."/>
            <person name="Perrone G."/>
            <person name="Piumi F."/>
            <person name="Punt P.J."/>
            <person name="Ram A.F."/>
            <person name="Ramon A."/>
            <person name="Rauscher S."/>
            <person name="Record E."/>
            <person name="Riano-Pachon D.M."/>
            <person name="Robert V."/>
            <person name="Roehrig J."/>
            <person name="Ruller R."/>
            <person name="Salamov A."/>
            <person name="Salih N.S."/>
            <person name="Samson R.A."/>
            <person name="Sandor E."/>
            <person name="Sanguinetti M."/>
            <person name="Schuetze T."/>
            <person name="Sepcic K."/>
            <person name="Shelest E."/>
            <person name="Sherlock G."/>
            <person name="Sophianopoulou V."/>
            <person name="Squina F.M."/>
            <person name="Sun H."/>
            <person name="Susca A."/>
            <person name="Todd R.B."/>
            <person name="Tsang A."/>
            <person name="Unkles S.E."/>
            <person name="van de Wiele N."/>
            <person name="van Rossen-Uffink D."/>
            <person name="Oliveira J.V."/>
            <person name="Vesth T.C."/>
            <person name="Visser J."/>
            <person name="Yu J.-H."/>
            <person name="Zhou M."/>
            <person name="Andersen M.R."/>
            <person name="Archer D.B."/>
            <person name="Baker S.E."/>
            <person name="Benoit I."/>
            <person name="Brakhage A.A."/>
            <person name="Braus G.H."/>
            <person name="Fischer R."/>
            <person name="Frisvad J.C."/>
            <person name="Goldman G.H."/>
            <person name="Houbraken J."/>
            <person name="Oakley B."/>
            <person name="Pocsi I."/>
            <person name="Scazzocchio C."/>
            <person name="Seiboth B."/>
            <person name="vanKuyk P.A."/>
            <person name="Wortman J."/>
            <person name="Dyer P.S."/>
            <person name="Grigoriev I.V."/>
        </authorList>
    </citation>
    <scope>NUCLEOTIDE SEQUENCE [LARGE SCALE GENOMIC DNA]</scope>
    <source>
        <strain evidence="3">CBS 106.47</strain>
    </source>
</reference>
<feature type="compositionally biased region" description="Low complexity" evidence="1">
    <location>
        <begin position="86"/>
        <end position="102"/>
    </location>
</feature>
<evidence type="ECO:0000313" key="3">
    <source>
        <dbReference type="Proteomes" id="UP000184063"/>
    </source>
</evidence>
<proteinExistence type="predicted"/>
<accession>A0A1M3SZY8</accession>
<dbReference type="AlphaFoldDB" id="A0A1M3SZY8"/>
<dbReference type="Proteomes" id="UP000184063">
    <property type="component" value="Unassembled WGS sequence"/>
</dbReference>
<gene>
    <name evidence="2" type="ORF">ASPFODRAFT_709001</name>
</gene>
<protein>
    <submittedName>
        <fullName evidence="2">Uncharacterized protein</fullName>
    </submittedName>
</protein>
<evidence type="ECO:0000313" key="2">
    <source>
        <dbReference type="EMBL" id="OJZ80070.1"/>
    </source>
</evidence>
<organism evidence="2 3">
    <name type="scientific">Aspergillus luchuensis (strain CBS 106.47)</name>
    <dbReference type="NCBI Taxonomy" id="1137211"/>
    <lineage>
        <taxon>Eukaryota</taxon>
        <taxon>Fungi</taxon>
        <taxon>Dikarya</taxon>
        <taxon>Ascomycota</taxon>
        <taxon>Pezizomycotina</taxon>
        <taxon>Eurotiomycetes</taxon>
        <taxon>Eurotiomycetidae</taxon>
        <taxon>Eurotiales</taxon>
        <taxon>Aspergillaceae</taxon>
        <taxon>Aspergillus</taxon>
        <taxon>Aspergillus subgen. Circumdati</taxon>
    </lineage>
</organism>
<dbReference type="VEuPathDB" id="FungiDB:ASPFODRAFT_709001"/>